<feature type="chain" id="PRO_5002434541" evidence="1">
    <location>
        <begin position="18"/>
        <end position="37"/>
    </location>
</feature>
<evidence type="ECO:0000256" key="1">
    <source>
        <dbReference type="SAM" id="SignalP"/>
    </source>
</evidence>
<dbReference type="EMBL" id="GBXM01025525">
    <property type="protein sequence ID" value="JAH83052.1"/>
    <property type="molecule type" value="Transcribed_RNA"/>
</dbReference>
<reference evidence="2" key="2">
    <citation type="journal article" date="2015" name="Fish Shellfish Immunol.">
        <title>Early steps in the European eel (Anguilla anguilla)-Vibrio vulnificus interaction in the gills: Role of the RtxA13 toxin.</title>
        <authorList>
            <person name="Callol A."/>
            <person name="Pajuelo D."/>
            <person name="Ebbesson L."/>
            <person name="Teles M."/>
            <person name="MacKenzie S."/>
            <person name="Amaro C."/>
        </authorList>
    </citation>
    <scope>NUCLEOTIDE SEQUENCE</scope>
</reference>
<keyword evidence="1" id="KW-0732">Signal</keyword>
<dbReference type="AlphaFoldDB" id="A0A0E9VY91"/>
<protein>
    <submittedName>
        <fullName evidence="2">Uncharacterized protein</fullName>
    </submittedName>
</protein>
<proteinExistence type="predicted"/>
<organism evidence="2">
    <name type="scientific">Anguilla anguilla</name>
    <name type="common">European freshwater eel</name>
    <name type="synonym">Muraena anguilla</name>
    <dbReference type="NCBI Taxonomy" id="7936"/>
    <lineage>
        <taxon>Eukaryota</taxon>
        <taxon>Metazoa</taxon>
        <taxon>Chordata</taxon>
        <taxon>Craniata</taxon>
        <taxon>Vertebrata</taxon>
        <taxon>Euteleostomi</taxon>
        <taxon>Actinopterygii</taxon>
        <taxon>Neopterygii</taxon>
        <taxon>Teleostei</taxon>
        <taxon>Anguilliformes</taxon>
        <taxon>Anguillidae</taxon>
        <taxon>Anguilla</taxon>
    </lineage>
</organism>
<reference evidence="2" key="1">
    <citation type="submission" date="2014-11" db="EMBL/GenBank/DDBJ databases">
        <authorList>
            <person name="Amaro Gonzalez C."/>
        </authorList>
    </citation>
    <scope>NUCLEOTIDE SEQUENCE</scope>
</reference>
<sequence>MVQDLLFLFLDIAVVNSFLLFTNDSKTQGIKGLTLWQ</sequence>
<name>A0A0E9VY91_ANGAN</name>
<evidence type="ECO:0000313" key="2">
    <source>
        <dbReference type="EMBL" id="JAH83052.1"/>
    </source>
</evidence>
<feature type="signal peptide" evidence="1">
    <location>
        <begin position="1"/>
        <end position="17"/>
    </location>
</feature>
<accession>A0A0E9VY91</accession>